<name>A0AAD4P0T9_PERFH</name>
<dbReference type="PANTHER" id="PTHR46741">
    <property type="entry name" value="OS09G0413600 PROTEIN"/>
    <property type="match status" value="1"/>
</dbReference>
<reference evidence="2 3" key="1">
    <citation type="journal article" date="2021" name="Nat. Commun.">
        <title>Incipient diploidization of the medicinal plant Perilla within 10,000 years.</title>
        <authorList>
            <person name="Zhang Y."/>
            <person name="Shen Q."/>
            <person name="Leng L."/>
            <person name="Zhang D."/>
            <person name="Chen S."/>
            <person name="Shi Y."/>
            <person name="Ning Z."/>
            <person name="Chen S."/>
        </authorList>
    </citation>
    <scope>NUCLEOTIDE SEQUENCE [LARGE SCALE GENOMIC DNA]</scope>
    <source>
        <strain evidence="3">cv. PC099</strain>
    </source>
</reference>
<feature type="compositionally biased region" description="Acidic residues" evidence="1">
    <location>
        <begin position="350"/>
        <end position="362"/>
    </location>
</feature>
<feature type="region of interest" description="Disordered" evidence="1">
    <location>
        <begin position="233"/>
        <end position="254"/>
    </location>
</feature>
<evidence type="ECO:0008006" key="4">
    <source>
        <dbReference type="Google" id="ProtNLM"/>
    </source>
</evidence>
<dbReference type="EMBL" id="SDAM02001264">
    <property type="protein sequence ID" value="KAH6822414.1"/>
    <property type="molecule type" value="Genomic_DNA"/>
</dbReference>
<feature type="compositionally biased region" description="Basic and acidic residues" evidence="1">
    <location>
        <begin position="243"/>
        <end position="254"/>
    </location>
</feature>
<gene>
    <name evidence="2" type="ORF">C2S53_007741</name>
</gene>
<proteinExistence type="predicted"/>
<evidence type="ECO:0000313" key="3">
    <source>
        <dbReference type="Proteomes" id="UP001190926"/>
    </source>
</evidence>
<comment type="caution">
    <text evidence="2">The sequence shown here is derived from an EMBL/GenBank/DDBJ whole genome shotgun (WGS) entry which is preliminary data.</text>
</comment>
<dbReference type="Proteomes" id="UP001190926">
    <property type="component" value="Unassembled WGS sequence"/>
</dbReference>
<evidence type="ECO:0000313" key="2">
    <source>
        <dbReference type="EMBL" id="KAH6822414.1"/>
    </source>
</evidence>
<dbReference type="InterPro" id="IPR012870">
    <property type="entry name" value="DUF1666"/>
</dbReference>
<keyword evidence="3" id="KW-1185">Reference proteome</keyword>
<evidence type="ECO:0000256" key="1">
    <source>
        <dbReference type="SAM" id="MobiDB-lite"/>
    </source>
</evidence>
<feature type="region of interest" description="Disordered" evidence="1">
    <location>
        <begin position="333"/>
        <end position="362"/>
    </location>
</feature>
<protein>
    <recommendedName>
        <fullName evidence="4">Ribosomal protein L34Ae</fullName>
    </recommendedName>
</protein>
<dbReference type="AlphaFoldDB" id="A0AAD4P0T9"/>
<dbReference type="Pfam" id="PF07891">
    <property type="entry name" value="DUF1666"/>
    <property type="match status" value="1"/>
</dbReference>
<organism evidence="2 3">
    <name type="scientific">Perilla frutescens var. hirtella</name>
    <name type="common">Perilla citriodora</name>
    <name type="synonym">Perilla setoyensis</name>
    <dbReference type="NCBI Taxonomy" id="608512"/>
    <lineage>
        <taxon>Eukaryota</taxon>
        <taxon>Viridiplantae</taxon>
        <taxon>Streptophyta</taxon>
        <taxon>Embryophyta</taxon>
        <taxon>Tracheophyta</taxon>
        <taxon>Spermatophyta</taxon>
        <taxon>Magnoliopsida</taxon>
        <taxon>eudicotyledons</taxon>
        <taxon>Gunneridae</taxon>
        <taxon>Pentapetalae</taxon>
        <taxon>asterids</taxon>
        <taxon>lamiids</taxon>
        <taxon>Lamiales</taxon>
        <taxon>Lamiaceae</taxon>
        <taxon>Nepetoideae</taxon>
        <taxon>Elsholtzieae</taxon>
        <taxon>Perilla</taxon>
    </lineage>
</organism>
<sequence length="747" mass="86584">MFRFGSFFLASLYSLMFKILGLIYKHVHRSKSSLAEENGSNFSENRSQLDDEAFSKNPNVVLAGGIDGKESFDLHSNENDLNETTESSVSLQSSLVSQSSKCQVVCGENVSGFLEEPTTQKFVVQELFVEADYVVVCSDQTLASETCDKNGLFDQNLENDRKEFDEGSEFSPFYFKLLNASFPTNEETVENESEIGLCGEDEVDEKKEKQEFSGFRVEDEDFAYEVELTRESASEMESTGLCGEERQVDEKKETPDEDFTYEVELNPSGESSSLVADQKSDGISISLQKIEENDSENWMSSFLDETDGTKSEFKHWCEEVDDEYIELEMDKESESASSSCADANMKSSEEGDNCWDSDSDEPDVLSEHQHLVQQMKMELKNCSRIRGLPTISEESETPKMIEDLKPLQIDHKIGYKDVMEGIQKFYKSYTEKMRKLDILNYQTSHAISFLQLKESEVYEKNGNSSSSLSSSSNSVLPKMWHGKVGRKRRIYADPMQKWMNEIVRDLEVVYVGQVCLSWEILWWLDARARELLEYDEGEGRHSYNRAAEEFQQFQVLLQRFMEDEQFQGRRNDNYVRSRCIIRSLLQVPTIKDDCLKTNKERREERDAISLEMLVETIRESILIFQDFVFADRINAALTKVDDHQESCLHKNLLDIVVSSLHEKERRMREVIRRQKCIVQRLKKNEERRWEWDRELVASQVDLRLVSRVLNMSRFTGDHLVWCQNKLNNITFLGRNLHRDTSFLLFPC</sequence>
<accession>A0AAD4P0T9</accession>
<dbReference type="PANTHER" id="PTHR46741:SF4">
    <property type="entry name" value="FINGER FYVE DOMAIN PROTEIN, PUTATIVE (DUF1666)-RELATED"/>
    <property type="match status" value="1"/>
</dbReference>